<comment type="caution">
    <text evidence="3">The sequence shown here is derived from an EMBL/GenBank/DDBJ whole genome shotgun (WGS) entry which is preliminary data.</text>
</comment>
<feature type="domain" description="NADP-dependent oxidoreductase" evidence="2">
    <location>
        <begin position="26"/>
        <end position="268"/>
    </location>
</feature>
<evidence type="ECO:0000313" key="3">
    <source>
        <dbReference type="EMBL" id="KAF9527667.1"/>
    </source>
</evidence>
<dbReference type="Gene3D" id="3.20.20.100">
    <property type="entry name" value="NADP-dependent oxidoreductase domain"/>
    <property type="match status" value="1"/>
</dbReference>
<keyword evidence="1" id="KW-0560">Oxidoreductase</keyword>
<dbReference type="Proteomes" id="UP000807306">
    <property type="component" value="Unassembled WGS sequence"/>
</dbReference>
<dbReference type="InterPro" id="IPR036812">
    <property type="entry name" value="NAD(P)_OxRdtase_dom_sf"/>
</dbReference>
<dbReference type="Pfam" id="PF00248">
    <property type="entry name" value="Aldo_ket_red"/>
    <property type="match status" value="1"/>
</dbReference>
<dbReference type="AlphaFoldDB" id="A0A9P6EEX6"/>
<sequence>MPLSKKAVHSGTLLIFTETAKIWLENDLRFKYSGKRDKVFLATKFGITPKGPNGTPEYVRAAAEKSFKRLGVEKIDLYYLHRADSKTPIEKTVGAMAELVKEGKVRYLGLSEISSATLRRAHAVHPIAAVQVEYSPFFLGIEDEKIALLKTCRELGVTVIAYSPLGRGLLTGAYKSPDDFEKDDWRRNVPRFSKENFPNILKITDGLQDLGKKYNATPGQVALAWLLAQGNDIIPIPGTKKIKYLQENLGALKVQLSQDDISAVRKIAETAEDVKGDRYPSSSMATLYADTSEL</sequence>
<dbReference type="PANTHER" id="PTHR43625">
    <property type="entry name" value="AFLATOXIN B1 ALDEHYDE REDUCTASE"/>
    <property type="match status" value="1"/>
</dbReference>
<dbReference type="SUPFAM" id="SSF51430">
    <property type="entry name" value="NAD(P)-linked oxidoreductase"/>
    <property type="match status" value="1"/>
</dbReference>
<dbReference type="EMBL" id="MU157859">
    <property type="protein sequence ID" value="KAF9527667.1"/>
    <property type="molecule type" value="Genomic_DNA"/>
</dbReference>
<keyword evidence="4" id="KW-1185">Reference proteome</keyword>
<evidence type="ECO:0000256" key="1">
    <source>
        <dbReference type="ARBA" id="ARBA00023002"/>
    </source>
</evidence>
<evidence type="ECO:0000313" key="4">
    <source>
        <dbReference type="Proteomes" id="UP000807306"/>
    </source>
</evidence>
<organism evidence="3 4">
    <name type="scientific">Crepidotus variabilis</name>
    <dbReference type="NCBI Taxonomy" id="179855"/>
    <lineage>
        <taxon>Eukaryota</taxon>
        <taxon>Fungi</taxon>
        <taxon>Dikarya</taxon>
        <taxon>Basidiomycota</taxon>
        <taxon>Agaricomycotina</taxon>
        <taxon>Agaricomycetes</taxon>
        <taxon>Agaricomycetidae</taxon>
        <taxon>Agaricales</taxon>
        <taxon>Agaricineae</taxon>
        <taxon>Crepidotaceae</taxon>
        <taxon>Crepidotus</taxon>
    </lineage>
</organism>
<name>A0A9P6EEX6_9AGAR</name>
<reference evidence="3" key="1">
    <citation type="submission" date="2020-11" db="EMBL/GenBank/DDBJ databases">
        <authorList>
            <consortium name="DOE Joint Genome Institute"/>
            <person name="Ahrendt S."/>
            <person name="Riley R."/>
            <person name="Andreopoulos W."/>
            <person name="Labutti K."/>
            <person name="Pangilinan J."/>
            <person name="Ruiz-Duenas F.J."/>
            <person name="Barrasa J.M."/>
            <person name="Sanchez-Garcia M."/>
            <person name="Camarero S."/>
            <person name="Miyauchi S."/>
            <person name="Serrano A."/>
            <person name="Linde D."/>
            <person name="Babiker R."/>
            <person name="Drula E."/>
            <person name="Ayuso-Fernandez I."/>
            <person name="Pacheco R."/>
            <person name="Padilla G."/>
            <person name="Ferreira P."/>
            <person name="Barriuso J."/>
            <person name="Kellner H."/>
            <person name="Castanera R."/>
            <person name="Alfaro M."/>
            <person name="Ramirez L."/>
            <person name="Pisabarro A.G."/>
            <person name="Kuo A."/>
            <person name="Tritt A."/>
            <person name="Lipzen A."/>
            <person name="He G."/>
            <person name="Yan M."/>
            <person name="Ng V."/>
            <person name="Cullen D."/>
            <person name="Martin F."/>
            <person name="Rosso M.-N."/>
            <person name="Henrissat B."/>
            <person name="Hibbett D."/>
            <person name="Martinez A.T."/>
            <person name="Grigoriev I.V."/>
        </authorList>
    </citation>
    <scope>NUCLEOTIDE SEQUENCE</scope>
    <source>
        <strain evidence="3">CBS 506.95</strain>
    </source>
</reference>
<dbReference type="OrthoDB" id="37537at2759"/>
<dbReference type="InterPro" id="IPR023210">
    <property type="entry name" value="NADP_OxRdtase_dom"/>
</dbReference>
<accession>A0A9P6EEX6</accession>
<proteinExistence type="predicted"/>
<dbReference type="PANTHER" id="PTHR43625:SF40">
    <property type="entry name" value="ALDO-KETO REDUCTASE YAKC [NADP(+)]"/>
    <property type="match status" value="1"/>
</dbReference>
<dbReference type="GO" id="GO:0005737">
    <property type="term" value="C:cytoplasm"/>
    <property type="evidence" value="ECO:0007669"/>
    <property type="project" value="TreeGrafter"/>
</dbReference>
<dbReference type="GO" id="GO:0016491">
    <property type="term" value="F:oxidoreductase activity"/>
    <property type="evidence" value="ECO:0007669"/>
    <property type="project" value="UniProtKB-KW"/>
</dbReference>
<dbReference type="PRINTS" id="PR00069">
    <property type="entry name" value="ALDKETRDTASE"/>
</dbReference>
<gene>
    <name evidence="3" type="ORF">CPB83DRAFT_855817</name>
</gene>
<dbReference type="InterPro" id="IPR020471">
    <property type="entry name" value="AKR"/>
</dbReference>
<dbReference type="InterPro" id="IPR050791">
    <property type="entry name" value="Aldo-Keto_reductase"/>
</dbReference>
<evidence type="ECO:0000259" key="2">
    <source>
        <dbReference type="Pfam" id="PF00248"/>
    </source>
</evidence>
<protein>
    <submittedName>
        <fullName evidence="3">NADP-dependent oxidoreductase domain-containing protein</fullName>
    </submittedName>
</protein>